<reference evidence="2" key="1">
    <citation type="submission" date="2017-04" db="EMBL/GenBank/DDBJ databases">
        <authorList>
            <person name="Varghese N."/>
            <person name="Submissions S."/>
        </authorList>
    </citation>
    <scope>NUCLEOTIDE SEQUENCE [LARGE SCALE GENOMIC DNA]</scope>
    <source>
        <strain evidence="2">RKEM611</strain>
    </source>
</reference>
<gene>
    <name evidence="1" type="ORF">SAMN06296036_106217</name>
</gene>
<protein>
    <recommendedName>
        <fullName evidence="3">Outer membrane protein beta-barrel domain-containing protein</fullName>
    </recommendedName>
</protein>
<evidence type="ECO:0008006" key="3">
    <source>
        <dbReference type="Google" id="ProtNLM"/>
    </source>
</evidence>
<sequence>MKKLALLGLLIGSTCLSQNGTQEQHQEREFALQFSGSIGKDWGKNEDYTYASESISIYSSLLKLQNHFHYGFTAGISRSRPVEGSGNTSASLGLIAKWTLNDIQTAEQTPYISATASKNKSTADNSFYETKSDQISLGLGYEIFLNKFVSFQPEISMTRRWNHEETNWYDGNRDQVDVGKEDDVGFRFGLGIYI</sequence>
<keyword evidence="2" id="KW-1185">Reference proteome</keyword>
<accession>A0A1Y6BM30</accession>
<dbReference type="Proteomes" id="UP000192907">
    <property type="component" value="Unassembled WGS sequence"/>
</dbReference>
<evidence type="ECO:0000313" key="2">
    <source>
        <dbReference type="Proteomes" id="UP000192907"/>
    </source>
</evidence>
<proteinExistence type="predicted"/>
<dbReference type="AlphaFoldDB" id="A0A1Y6BM30"/>
<name>A0A1Y6BM30_9BACT</name>
<dbReference type="RefSeq" id="WP_132317723.1">
    <property type="nucleotide sequence ID" value="NZ_FWZT01000006.1"/>
</dbReference>
<organism evidence="1 2">
    <name type="scientific">Pseudobacteriovorax antillogorgiicola</name>
    <dbReference type="NCBI Taxonomy" id="1513793"/>
    <lineage>
        <taxon>Bacteria</taxon>
        <taxon>Pseudomonadati</taxon>
        <taxon>Bdellovibrionota</taxon>
        <taxon>Oligoflexia</taxon>
        <taxon>Oligoflexales</taxon>
        <taxon>Pseudobacteriovoracaceae</taxon>
        <taxon>Pseudobacteriovorax</taxon>
    </lineage>
</organism>
<evidence type="ECO:0000313" key="1">
    <source>
        <dbReference type="EMBL" id="SMF18934.1"/>
    </source>
</evidence>
<dbReference type="EMBL" id="FWZT01000006">
    <property type="protein sequence ID" value="SMF18934.1"/>
    <property type="molecule type" value="Genomic_DNA"/>
</dbReference>